<sequence>MSFRSIVRDVRDGFGSLSRRSFEVTIAGLSGLTGHHRGKSQSTVHELRDTDLIIQESHWANLPPELLRDVIRRLESSESTWPNRKNVVSCAAVCRAWREMCREIVLSPEFCGKLTFPVSLKQPGHRDGMIQCFIKRDKSKSTYHLYLCLSTAVLTENGKFLLSAKRNRKTTCTEYVISMDADNISRSSSTYIGKLRSNFLGTKFMIYDTQPPYNGAVVPHAGRSSRRFNSKKVSPKVPTGSYNIAQVTYELNVLGTRGPRRMHCVMHSIPASAVEPGGIVPGQPEQILPRALEESFRSTTSFSKSSIMGRYMDFSSSRDFSSVRDFSSARFSDIAGGARVADEEGQNKERPLVLRNKAPRWHEQLQCWCLNFRGRVTIASVKNFQLIASSSQPPAAGAPTPSQPAPSDQDKVILQFGKVAKDMFTMDYRYPLSAFQAFAICLSSFDTKLACE</sequence>
<comment type="caution">
    <text evidence="5">The sequence shown here is derived from an EMBL/GenBank/DDBJ whole genome shotgun (WGS) entry which is preliminary data.</text>
</comment>
<name>A0A8T0UAH2_PANVG</name>
<dbReference type="AlphaFoldDB" id="A0A8T0UAH2"/>
<evidence type="ECO:0000259" key="4">
    <source>
        <dbReference type="Pfam" id="PF12937"/>
    </source>
</evidence>
<dbReference type="PANTHER" id="PTHR16517:SF149">
    <property type="entry name" value="TUBBY-LIKE F-BOX PROTEIN 8"/>
    <property type="match status" value="1"/>
</dbReference>
<gene>
    <name evidence="5" type="ORF">PVAP13_3NG140759</name>
</gene>
<organism evidence="5 6">
    <name type="scientific">Panicum virgatum</name>
    <name type="common">Blackwell switchgrass</name>
    <dbReference type="NCBI Taxonomy" id="38727"/>
    <lineage>
        <taxon>Eukaryota</taxon>
        <taxon>Viridiplantae</taxon>
        <taxon>Streptophyta</taxon>
        <taxon>Embryophyta</taxon>
        <taxon>Tracheophyta</taxon>
        <taxon>Spermatophyta</taxon>
        <taxon>Magnoliopsida</taxon>
        <taxon>Liliopsida</taxon>
        <taxon>Poales</taxon>
        <taxon>Poaceae</taxon>
        <taxon>PACMAD clade</taxon>
        <taxon>Panicoideae</taxon>
        <taxon>Panicodae</taxon>
        <taxon>Paniceae</taxon>
        <taxon>Panicinae</taxon>
        <taxon>Panicum</taxon>
        <taxon>Panicum sect. Hiantes</taxon>
    </lineage>
</organism>
<keyword evidence="6" id="KW-1185">Reference proteome</keyword>
<dbReference type="Pfam" id="PF01167">
    <property type="entry name" value="Tub"/>
    <property type="match status" value="1"/>
</dbReference>
<proteinExistence type="inferred from homology"/>
<accession>A0A8T0UAH2</accession>
<feature type="domain" description="F-box" evidence="4">
    <location>
        <begin position="59"/>
        <end position="104"/>
    </location>
</feature>
<evidence type="ECO:0000256" key="2">
    <source>
        <dbReference type="RuleBase" id="RU361125"/>
    </source>
</evidence>
<dbReference type="Pfam" id="PF12937">
    <property type="entry name" value="F-box-like"/>
    <property type="match status" value="1"/>
</dbReference>
<reference evidence="5" key="1">
    <citation type="submission" date="2020-05" db="EMBL/GenBank/DDBJ databases">
        <title>WGS assembly of Panicum virgatum.</title>
        <authorList>
            <person name="Lovell J.T."/>
            <person name="Jenkins J."/>
            <person name="Shu S."/>
            <person name="Juenger T.E."/>
            <person name="Schmutz J."/>
        </authorList>
    </citation>
    <scope>NUCLEOTIDE SEQUENCE</scope>
    <source>
        <strain evidence="5">AP13</strain>
    </source>
</reference>
<dbReference type="InterPro" id="IPR025659">
    <property type="entry name" value="Tubby-like_C"/>
</dbReference>
<dbReference type="PROSITE" id="PS01201">
    <property type="entry name" value="TUB_2"/>
    <property type="match status" value="1"/>
</dbReference>
<dbReference type="OrthoDB" id="8775810at2759"/>
<comment type="similarity">
    <text evidence="1 2">Belongs to the TUB family.</text>
</comment>
<dbReference type="Proteomes" id="UP000823388">
    <property type="component" value="Chromosome 3N"/>
</dbReference>
<evidence type="ECO:0000313" key="6">
    <source>
        <dbReference type="Proteomes" id="UP000823388"/>
    </source>
</evidence>
<feature type="domain" description="Tubby C-terminal" evidence="3">
    <location>
        <begin position="120"/>
        <end position="447"/>
    </location>
</feature>
<dbReference type="PRINTS" id="PR01573">
    <property type="entry name" value="SUPERTUBBY"/>
</dbReference>
<dbReference type="PROSITE" id="PS01200">
    <property type="entry name" value="TUB_1"/>
    <property type="match status" value="1"/>
</dbReference>
<dbReference type="CDD" id="cd22153">
    <property type="entry name" value="F-box_AtTLP-like"/>
    <property type="match status" value="1"/>
</dbReference>
<dbReference type="PANTHER" id="PTHR16517">
    <property type="entry name" value="TUBBY-RELATED"/>
    <property type="match status" value="1"/>
</dbReference>
<evidence type="ECO:0000256" key="1">
    <source>
        <dbReference type="ARBA" id="ARBA00007129"/>
    </source>
</evidence>
<dbReference type="InterPro" id="IPR000007">
    <property type="entry name" value="Tubby_C"/>
</dbReference>
<dbReference type="InterPro" id="IPR036047">
    <property type="entry name" value="F-box-like_dom_sf"/>
</dbReference>
<evidence type="ECO:0000313" key="5">
    <source>
        <dbReference type="EMBL" id="KAG2619048.1"/>
    </source>
</evidence>
<dbReference type="SUPFAM" id="SSF81383">
    <property type="entry name" value="F-box domain"/>
    <property type="match status" value="1"/>
</dbReference>
<evidence type="ECO:0000259" key="3">
    <source>
        <dbReference type="Pfam" id="PF01167"/>
    </source>
</evidence>
<dbReference type="Gene3D" id="3.20.90.10">
    <property type="entry name" value="Tubby Protein, Chain A"/>
    <property type="match status" value="2"/>
</dbReference>
<dbReference type="InterPro" id="IPR001810">
    <property type="entry name" value="F-box_dom"/>
</dbReference>
<protein>
    <recommendedName>
        <fullName evidence="2">Tubby-like F-box protein</fullName>
    </recommendedName>
</protein>
<dbReference type="EMBL" id="CM029042">
    <property type="protein sequence ID" value="KAG2619048.1"/>
    <property type="molecule type" value="Genomic_DNA"/>
</dbReference>
<dbReference type="Gene3D" id="1.20.1280.50">
    <property type="match status" value="1"/>
</dbReference>
<dbReference type="InterPro" id="IPR018066">
    <property type="entry name" value="Tubby_C_CS"/>
</dbReference>
<dbReference type="SUPFAM" id="SSF54518">
    <property type="entry name" value="Tubby C-terminal domain-like"/>
    <property type="match status" value="1"/>
</dbReference>